<evidence type="ECO:0000256" key="2">
    <source>
        <dbReference type="ARBA" id="ARBA00022898"/>
    </source>
</evidence>
<dbReference type="InterPro" id="IPR050147">
    <property type="entry name" value="Ser/Thr_Dehydratase"/>
</dbReference>
<organism evidence="5 6">
    <name type="scientific">Pseudomonas protegens (strain DSM 19095 / LMG 27888 / CFBP 6595 / CHA0)</name>
    <dbReference type="NCBI Taxonomy" id="1124983"/>
    <lineage>
        <taxon>Bacteria</taxon>
        <taxon>Pseudomonadati</taxon>
        <taxon>Pseudomonadota</taxon>
        <taxon>Gammaproteobacteria</taxon>
        <taxon>Pseudomonadales</taxon>
        <taxon>Pseudomonadaceae</taxon>
        <taxon>Pseudomonas</taxon>
    </lineage>
</organism>
<evidence type="ECO:0000256" key="3">
    <source>
        <dbReference type="ARBA" id="ARBA00023239"/>
    </source>
</evidence>
<keyword evidence="3 5" id="KW-0456">Lyase</keyword>
<reference evidence="6" key="1">
    <citation type="journal article" date="2014" name="Genome Announc.">
        <title>Full-genome sequence of the plant growth-promoting bacterium Pseudomonas protegens CHA0.</title>
        <authorList>
            <person name="Jousset A."/>
            <person name="Schuldes J."/>
            <person name="Keel C."/>
            <person name="Maurhofer M."/>
            <person name="Daniel R."/>
            <person name="Scheu S."/>
            <person name="Thuermer A."/>
        </authorList>
    </citation>
    <scope>NUCLEOTIDE SEQUENCE [LARGE SCALE GENOMIC DNA]</scope>
    <source>
        <strain evidence="6">DSM 19095 / LMG 27888 / CFBP 6595 / CHA0</strain>
    </source>
</reference>
<dbReference type="InterPro" id="IPR000634">
    <property type="entry name" value="Ser/Thr_deHydtase_PyrdxlP-BS"/>
</dbReference>
<dbReference type="Gene3D" id="3.40.50.1100">
    <property type="match status" value="2"/>
</dbReference>
<evidence type="ECO:0000313" key="5">
    <source>
        <dbReference type="EMBL" id="AGL85243.1"/>
    </source>
</evidence>
<dbReference type="PANTHER" id="PTHR48078">
    <property type="entry name" value="THREONINE DEHYDRATASE, MITOCHONDRIAL-RELATED"/>
    <property type="match status" value="1"/>
</dbReference>
<dbReference type="Proteomes" id="UP000013940">
    <property type="component" value="Chromosome"/>
</dbReference>
<dbReference type="EC" id="4.3.1.19" evidence="5"/>
<dbReference type="GO" id="GO:0030170">
    <property type="term" value="F:pyridoxal phosphate binding"/>
    <property type="evidence" value="ECO:0007669"/>
    <property type="project" value="InterPro"/>
</dbReference>
<dbReference type="SUPFAM" id="SSF53686">
    <property type="entry name" value="Tryptophan synthase beta subunit-like PLP-dependent enzymes"/>
    <property type="match status" value="1"/>
</dbReference>
<dbReference type="GO" id="GO:0009097">
    <property type="term" value="P:isoleucine biosynthetic process"/>
    <property type="evidence" value="ECO:0007669"/>
    <property type="project" value="TreeGrafter"/>
</dbReference>
<comment type="cofactor">
    <cofactor evidence="1">
        <name>pyridoxal 5'-phosphate</name>
        <dbReference type="ChEBI" id="CHEBI:597326"/>
    </cofactor>
</comment>
<dbReference type="GO" id="GO:0006567">
    <property type="term" value="P:L-threonine catabolic process"/>
    <property type="evidence" value="ECO:0007669"/>
    <property type="project" value="TreeGrafter"/>
</dbReference>
<sequence>MTQLIDFKSIVAAAQRIDGSVVRTPTVESSMLAGMVERPVFLKLENLQAGGSFKARGVLNKFSALQEGLGDSHFVAVSGGNFGIAIGEAAKRFGARVTVIMPESAPSSSVERIRASGSTVIVEADVHAAFARATALEAEGYVVIDDCADTLIAEGHGTLALEFIADCPSLTDVFVAVGGGAMLAGVATALKAIKPGIRVWGVETAGAHSMSQALQAGRPVDIDVSSIVSTLGVPIIDELMFAHARHYVEDMVVVPDEEAIKGMLSFAQGARQWVELASGALVPAVIATAPRLPADAVIGLVVCGGNISLQDMTKWAAYAGIS</sequence>
<dbReference type="GO" id="GO:0004794">
    <property type="term" value="F:threonine deaminase activity"/>
    <property type="evidence" value="ECO:0007669"/>
    <property type="project" value="UniProtKB-EC"/>
</dbReference>
<accession>A0A2C9ENK0</accession>
<dbReference type="GO" id="GO:0003941">
    <property type="term" value="F:L-serine ammonia-lyase activity"/>
    <property type="evidence" value="ECO:0007669"/>
    <property type="project" value="TreeGrafter"/>
</dbReference>
<feature type="domain" description="Tryptophan synthase beta chain-like PALP" evidence="4">
    <location>
        <begin position="20"/>
        <end position="304"/>
    </location>
</feature>
<dbReference type="eggNOG" id="COG1171">
    <property type="taxonomic scope" value="Bacteria"/>
</dbReference>
<protein>
    <submittedName>
        <fullName evidence="5">Threonine dehydratase catabolic</fullName>
        <ecNumber evidence="5">4.3.1.19</ecNumber>
    </submittedName>
</protein>
<evidence type="ECO:0000259" key="4">
    <source>
        <dbReference type="Pfam" id="PF00291"/>
    </source>
</evidence>
<evidence type="ECO:0000313" key="6">
    <source>
        <dbReference type="Proteomes" id="UP000013940"/>
    </source>
</evidence>
<keyword evidence="2" id="KW-0663">Pyridoxal phosphate</keyword>
<proteinExistence type="predicted"/>
<name>A0A2C9ENK0_PSEPH</name>
<dbReference type="EMBL" id="CP003190">
    <property type="protein sequence ID" value="AGL85243.1"/>
    <property type="molecule type" value="Genomic_DNA"/>
</dbReference>
<dbReference type="Pfam" id="PF00291">
    <property type="entry name" value="PALP"/>
    <property type="match status" value="1"/>
</dbReference>
<dbReference type="GeneID" id="57476463"/>
<dbReference type="AlphaFoldDB" id="A0A2C9ENK0"/>
<evidence type="ECO:0000256" key="1">
    <source>
        <dbReference type="ARBA" id="ARBA00001933"/>
    </source>
</evidence>
<dbReference type="InterPro" id="IPR001926">
    <property type="entry name" value="TrpB-like_PALP"/>
</dbReference>
<dbReference type="GO" id="GO:0006565">
    <property type="term" value="P:L-serine catabolic process"/>
    <property type="evidence" value="ECO:0007669"/>
    <property type="project" value="TreeGrafter"/>
</dbReference>
<dbReference type="RefSeq" id="WP_015635916.1">
    <property type="nucleotide sequence ID" value="NC_021237.1"/>
</dbReference>
<dbReference type="PROSITE" id="PS00165">
    <property type="entry name" value="DEHYDRATASE_SER_THR"/>
    <property type="match status" value="1"/>
</dbReference>
<dbReference type="KEGG" id="pprc:PFLCHA0_c34740"/>
<gene>
    <name evidence="5" type="primary">tdcB</name>
    <name evidence="5" type="ORF">PFLCHA0_c34740</name>
</gene>
<dbReference type="PANTHER" id="PTHR48078:SF6">
    <property type="entry name" value="L-THREONINE DEHYDRATASE CATABOLIC TDCB"/>
    <property type="match status" value="1"/>
</dbReference>
<dbReference type="InterPro" id="IPR036052">
    <property type="entry name" value="TrpB-like_PALP_sf"/>
</dbReference>
<dbReference type="HOGENOM" id="CLU_021152_4_2_6"/>